<proteinExistence type="predicted"/>
<feature type="non-terminal residue" evidence="1">
    <location>
        <position position="1"/>
    </location>
</feature>
<dbReference type="Proteomes" id="UP001221150">
    <property type="component" value="Unassembled WGS sequence"/>
</dbReference>
<dbReference type="SUPFAM" id="SSF48452">
    <property type="entry name" value="TPR-like"/>
    <property type="match status" value="1"/>
</dbReference>
<dbReference type="RefSeq" id="WP_276112749.1">
    <property type="nucleotide sequence ID" value="NZ_JARJBB010000050.1"/>
</dbReference>
<sequence>AAALTEAATLAGWQAVDLGNYVQSWKLHETAKSAAREAGSPALLAHATAQQAYVLLDLGRVQEAVQQVEHARAEAGGWLPPLMDTWLHAAQAEAHAAADEGAACRAALDRADAARPRDPADPALPFLFLAGPHLDRWRGNCLATLGADEALQDLTAALDAMDGFNRAEAGVRCDLAVVLQRRGELEEARRQAGLAQELALVTHSERQRRRIENILQTV</sequence>
<evidence type="ECO:0008006" key="3">
    <source>
        <dbReference type="Google" id="ProtNLM"/>
    </source>
</evidence>
<evidence type="ECO:0000313" key="1">
    <source>
        <dbReference type="EMBL" id="MDF3303212.1"/>
    </source>
</evidence>
<organism evidence="1 2">
    <name type="scientific">Streptomyces tropicalis</name>
    <dbReference type="NCBI Taxonomy" id="3034234"/>
    <lineage>
        <taxon>Bacteria</taxon>
        <taxon>Bacillati</taxon>
        <taxon>Actinomycetota</taxon>
        <taxon>Actinomycetes</taxon>
        <taxon>Kitasatosporales</taxon>
        <taxon>Streptomycetaceae</taxon>
        <taxon>Streptomyces</taxon>
    </lineage>
</organism>
<dbReference type="Gene3D" id="1.25.40.10">
    <property type="entry name" value="Tetratricopeptide repeat domain"/>
    <property type="match status" value="1"/>
</dbReference>
<gene>
    <name evidence="1" type="ORF">P3H78_32325</name>
</gene>
<accession>A0ABT6AEZ3</accession>
<reference evidence="1 2" key="1">
    <citation type="submission" date="2023-03" db="EMBL/GenBank/DDBJ databases">
        <title>Draft genome sequence of Streptomyces sp. K1PA1 isolated from peat swamp forest in Thailand.</title>
        <authorList>
            <person name="Klaysubun C."/>
            <person name="Duangmal K."/>
        </authorList>
    </citation>
    <scope>NUCLEOTIDE SEQUENCE [LARGE SCALE GENOMIC DNA]</scope>
    <source>
        <strain evidence="1 2">K1PA1</strain>
    </source>
</reference>
<name>A0ABT6AEZ3_9ACTN</name>
<evidence type="ECO:0000313" key="2">
    <source>
        <dbReference type="Proteomes" id="UP001221150"/>
    </source>
</evidence>
<comment type="caution">
    <text evidence="1">The sequence shown here is derived from an EMBL/GenBank/DDBJ whole genome shotgun (WGS) entry which is preliminary data.</text>
</comment>
<keyword evidence="2" id="KW-1185">Reference proteome</keyword>
<dbReference type="InterPro" id="IPR011990">
    <property type="entry name" value="TPR-like_helical_dom_sf"/>
</dbReference>
<dbReference type="EMBL" id="JARJBB010000050">
    <property type="protein sequence ID" value="MDF3303212.1"/>
    <property type="molecule type" value="Genomic_DNA"/>
</dbReference>
<protein>
    <recommendedName>
        <fullName evidence="3">Helix-turn-helix transcriptional regulator</fullName>
    </recommendedName>
</protein>